<dbReference type="PANTHER" id="PTHR13710:SF105">
    <property type="entry name" value="ATP-DEPENDENT DNA HELICASE Q1"/>
    <property type="match status" value="1"/>
</dbReference>
<dbReference type="CDD" id="cd17920">
    <property type="entry name" value="DEXHc_RecQ"/>
    <property type="match status" value="1"/>
</dbReference>
<dbReference type="GO" id="GO:0005737">
    <property type="term" value="C:cytoplasm"/>
    <property type="evidence" value="ECO:0007669"/>
    <property type="project" value="TreeGrafter"/>
</dbReference>
<dbReference type="PROSITE" id="PS51192">
    <property type="entry name" value="HELICASE_ATP_BIND_1"/>
    <property type="match status" value="1"/>
</dbReference>
<evidence type="ECO:0000256" key="5">
    <source>
        <dbReference type="ARBA" id="ARBA00022806"/>
    </source>
</evidence>
<dbReference type="InterPro" id="IPR032284">
    <property type="entry name" value="RecQ_Zn-bd"/>
</dbReference>
<dbReference type="Pfam" id="PF00270">
    <property type="entry name" value="DEAD"/>
    <property type="match status" value="1"/>
</dbReference>
<accession>K9YI53</accession>
<protein>
    <recommendedName>
        <fullName evidence="11">ATP-dependent DNA helicase RecQ</fullName>
        <ecNumber evidence="10">5.6.2.4</ecNumber>
    </recommendedName>
    <alternativeName>
        <fullName evidence="12">DNA 3'-5' helicase RecQ</fullName>
    </alternativeName>
</protein>
<dbReference type="BioCyc" id="CSTA292563:G1353-175-MONOMER"/>
<dbReference type="GO" id="GO:0006310">
    <property type="term" value="P:DNA recombination"/>
    <property type="evidence" value="ECO:0007669"/>
    <property type="project" value="InterPro"/>
</dbReference>
<keyword evidence="8" id="KW-0413">Isomerase</keyword>
<dbReference type="Pfam" id="PF16124">
    <property type="entry name" value="RecQ_Zn_bind"/>
    <property type="match status" value="1"/>
</dbReference>
<keyword evidence="16" id="KW-1185">Reference proteome</keyword>
<evidence type="ECO:0000259" key="13">
    <source>
        <dbReference type="PROSITE" id="PS51192"/>
    </source>
</evidence>
<dbReference type="Gene3D" id="3.40.50.300">
    <property type="entry name" value="P-loop containing nucleotide triphosphate hydrolases"/>
    <property type="match status" value="2"/>
</dbReference>
<gene>
    <name evidence="15" type="ordered locus">Cyast_0174</name>
</gene>
<dbReference type="GO" id="GO:0006281">
    <property type="term" value="P:DNA repair"/>
    <property type="evidence" value="ECO:0007669"/>
    <property type="project" value="TreeGrafter"/>
</dbReference>
<name>K9YI53_CYASC</name>
<dbReference type="GO" id="GO:0009378">
    <property type="term" value="F:four-way junction helicase activity"/>
    <property type="evidence" value="ECO:0007669"/>
    <property type="project" value="TreeGrafter"/>
</dbReference>
<evidence type="ECO:0000256" key="10">
    <source>
        <dbReference type="ARBA" id="ARBA00034808"/>
    </source>
</evidence>
<feature type="domain" description="Helicase C-terminal" evidence="14">
    <location>
        <begin position="226"/>
        <end position="380"/>
    </location>
</feature>
<dbReference type="KEGG" id="csn:Cyast_0174"/>
<dbReference type="EMBL" id="CP003940">
    <property type="protein sequence ID" value="AFZ46157.1"/>
    <property type="molecule type" value="Genomic_DNA"/>
</dbReference>
<comment type="similarity">
    <text evidence="1">Belongs to the helicase family. RecQ subfamily.</text>
</comment>
<keyword evidence="7" id="KW-0238">DNA-binding</keyword>
<dbReference type="AlphaFoldDB" id="K9YI53"/>
<dbReference type="InterPro" id="IPR001650">
    <property type="entry name" value="Helicase_C-like"/>
</dbReference>
<dbReference type="GO" id="GO:0043138">
    <property type="term" value="F:3'-5' DNA helicase activity"/>
    <property type="evidence" value="ECO:0007669"/>
    <property type="project" value="UniProtKB-EC"/>
</dbReference>
<dbReference type="Proteomes" id="UP000010483">
    <property type="component" value="Chromosome"/>
</dbReference>
<dbReference type="Pfam" id="PF00271">
    <property type="entry name" value="Helicase_C"/>
    <property type="match status" value="1"/>
</dbReference>
<dbReference type="eggNOG" id="COG0514">
    <property type="taxonomic scope" value="Bacteria"/>
</dbReference>
<dbReference type="InterPro" id="IPR027417">
    <property type="entry name" value="P-loop_NTPase"/>
</dbReference>
<keyword evidence="5 15" id="KW-0347">Helicase</keyword>
<evidence type="ECO:0000256" key="12">
    <source>
        <dbReference type="ARBA" id="ARBA00044550"/>
    </source>
</evidence>
<evidence type="ECO:0000256" key="8">
    <source>
        <dbReference type="ARBA" id="ARBA00023235"/>
    </source>
</evidence>
<dbReference type="PANTHER" id="PTHR13710">
    <property type="entry name" value="DNA HELICASE RECQ FAMILY MEMBER"/>
    <property type="match status" value="1"/>
</dbReference>
<proteinExistence type="inferred from homology"/>
<organism evidence="15 16">
    <name type="scientific">Cyanobacterium stanieri (strain ATCC 29140 / PCC 7202)</name>
    <dbReference type="NCBI Taxonomy" id="292563"/>
    <lineage>
        <taxon>Bacteria</taxon>
        <taxon>Bacillati</taxon>
        <taxon>Cyanobacteriota</taxon>
        <taxon>Cyanophyceae</taxon>
        <taxon>Oscillatoriophycideae</taxon>
        <taxon>Chroococcales</taxon>
        <taxon>Geminocystaceae</taxon>
        <taxon>Cyanobacterium</taxon>
    </lineage>
</organism>
<dbReference type="GO" id="GO:0005524">
    <property type="term" value="F:ATP binding"/>
    <property type="evidence" value="ECO:0007669"/>
    <property type="project" value="UniProtKB-KW"/>
</dbReference>
<keyword evidence="6" id="KW-0067">ATP-binding</keyword>
<dbReference type="GO" id="GO:0003677">
    <property type="term" value="F:DNA binding"/>
    <property type="evidence" value="ECO:0007669"/>
    <property type="project" value="UniProtKB-KW"/>
</dbReference>
<dbReference type="PROSITE" id="PS51194">
    <property type="entry name" value="HELICASE_CTER"/>
    <property type="match status" value="1"/>
</dbReference>
<evidence type="ECO:0000256" key="2">
    <source>
        <dbReference type="ARBA" id="ARBA00022723"/>
    </source>
</evidence>
<dbReference type="NCBIfam" id="TIGR00614">
    <property type="entry name" value="recQ_fam"/>
    <property type="match status" value="1"/>
</dbReference>
<dbReference type="InterPro" id="IPR004589">
    <property type="entry name" value="DNA_helicase_ATP-dep_RecQ"/>
</dbReference>
<evidence type="ECO:0000313" key="16">
    <source>
        <dbReference type="Proteomes" id="UP000010483"/>
    </source>
</evidence>
<evidence type="ECO:0000259" key="14">
    <source>
        <dbReference type="PROSITE" id="PS51194"/>
    </source>
</evidence>
<dbReference type="GO" id="GO:0043590">
    <property type="term" value="C:bacterial nucleoid"/>
    <property type="evidence" value="ECO:0007669"/>
    <property type="project" value="TreeGrafter"/>
</dbReference>
<evidence type="ECO:0000256" key="4">
    <source>
        <dbReference type="ARBA" id="ARBA00022801"/>
    </source>
</evidence>
<evidence type="ECO:0000256" key="6">
    <source>
        <dbReference type="ARBA" id="ARBA00022840"/>
    </source>
</evidence>
<keyword evidence="3" id="KW-0547">Nucleotide-binding</keyword>
<dbReference type="GO" id="GO:0046872">
    <property type="term" value="F:metal ion binding"/>
    <property type="evidence" value="ECO:0007669"/>
    <property type="project" value="UniProtKB-KW"/>
</dbReference>
<evidence type="ECO:0000256" key="1">
    <source>
        <dbReference type="ARBA" id="ARBA00005446"/>
    </source>
</evidence>
<dbReference type="SUPFAM" id="SSF52540">
    <property type="entry name" value="P-loop containing nucleoside triphosphate hydrolases"/>
    <property type="match status" value="1"/>
</dbReference>
<reference evidence="16" key="1">
    <citation type="journal article" date="2013" name="Proc. Natl. Acad. Sci. U.S.A.">
        <title>Improving the coverage of the cyanobacterial phylum using diversity-driven genome sequencing.</title>
        <authorList>
            <person name="Shih P.M."/>
            <person name="Wu D."/>
            <person name="Latifi A."/>
            <person name="Axen S.D."/>
            <person name="Fewer D.P."/>
            <person name="Talla E."/>
            <person name="Calteau A."/>
            <person name="Cai F."/>
            <person name="Tandeau de Marsac N."/>
            <person name="Rippka R."/>
            <person name="Herdman M."/>
            <person name="Sivonen K."/>
            <person name="Coursin T."/>
            <person name="Laurent T."/>
            <person name="Goodwin L."/>
            <person name="Nolan M."/>
            <person name="Davenport K.W."/>
            <person name="Han C.S."/>
            <person name="Rubin E.M."/>
            <person name="Eisen J.A."/>
            <person name="Woyke T."/>
            <person name="Gugger M."/>
            <person name="Kerfeld C.A."/>
        </authorList>
    </citation>
    <scope>NUCLEOTIDE SEQUENCE [LARGE SCALE GENOMIC DNA]</scope>
    <source>
        <strain evidence="16">ATCC 29140 / PCC 7202</strain>
    </source>
</reference>
<dbReference type="SMART" id="SM00487">
    <property type="entry name" value="DEXDc"/>
    <property type="match status" value="1"/>
</dbReference>
<dbReference type="HOGENOM" id="CLU_001103_9_7_3"/>
<evidence type="ECO:0000256" key="3">
    <source>
        <dbReference type="ARBA" id="ARBA00022741"/>
    </source>
</evidence>
<dbReference type="GO" id="GO:0030894">
    <property type="term" value="C:replisome"/>
    <property type="evidence" value="ECO:0007669"/>
    <property type="project" value="TreeGrafter"/>
</dbReference>
<evidence type="ECO:0000256" key="9">
    <source>
        <dbReference type="ARBA" id="ARBA00034617"/>
    </source>
</evidence>
<evidence type="ECO:0000313" key="15">
    <source>
        <dbReference type="EMBL" id="AFZ46157.1"/>
    </source>
</evidence>
<comment type="catalytic activity">
    <reaction evidence="9">
        <text>Couples ATP hydrolysis with the unwinding of duplex DNA by translocating in the 3'-5' direction.</text>
        <dbReference type="EC" id="5.6.2.4"/>
    </reaction>
</comment>
<sequence length="475" mass="54567">MADFLQKKLRQIWGYDDFRYPQAQVVESLLAGEDCLVVMPTGGGKSICFQLPALLGSGLTVVVSPLIALMENQVKDLKQRGVSAEFCHGEMIRGDRTRALQKLRDGALKLLYIAPETLLSPPIWEIISSPPLVINSLIIDEAHCVAQWGKTFRPSYTRLGSIRPSLMKLKKNQVMAIACFTATADITTQKIISDTLGLRKPKKFILNPYRNNLHLKIKQIWTPKGRKKQLINFLNQHQNRSGLVYTRTRKEAQNISHWLTKQGHQNYFYHGGLPSGQRRKIEKDWLEEKVKFVVCTNAFGMGINKENLGWIVHYQVPPYLADYLQEIGRGGRDGNICHSLSIISECTGLLDPTDRQMRSFFLTKTLDYYQQTEKLVKNLSSQSVYSISEQNQLCLGILTTGKQLHWLDPFHYQLKLNRPQRVIKEMIIYEKQLIREMKQYLITKNCRWAFLLRAFDHNISSSFRCGVCDNCLKQS</sequence>
<dbReference type="GO" id="GO:0016787">
    <property type="term" value="F:hydrolase activity"/>
    <property type="evidence" value="ECO:0007669"/>
    <property type="project" value="UniProtKB-KW"/>
</dbReference>
<feature type="domain" description="Helicase ATP-binding" evidence="13">
    <location>
        <begin position="26"/>
        <end position="202"/>
    </location>
</feature>
<keyword evidence="4" id="KW-0378">Hydrolase</keyword>
<dbReference type="STRING" id="292563.Cyast_0174"/>
<dbReference type="EC" id="5.6.2.4" evidence="10"/>
<dbReference type="PATRIC" id="fig|292563.3.peg.182"/>
<dbReference type="InterPro" id="IPR014001">
    <property type="entry name" value="Helicase_ATP-bd"/>
</dbReference>
<evidence type="ECO:0000256" key="11">
    <source>
        <dbReference type="ARBA" id="ARBA00044535"/>
    </source>
</evidence>
<evidence type="ECO:0000256" key="7">
    <source>
        <dbReference type="ARBA" id="ARBA00023125"/>
    </source>
</evidence>
<keyword evidence="2" id="KW-0479">Metal-binding</keyword>
<dbReference type="InterPro" id="IPR011545">
    <property type="entry name" value="DEAD/DEAH_box_helicase_dom"/>
</dbReference>
<dbReference type="SMART" id="SM00490">
    <property type="entry name" value="HELICc"/>
    <property type="match status" value="1"/>
</dbReference>